<reference evidence="1" key="1">
    <citation type="submission" date="2017-04" db="EMBL/GenBank/DDBJ databases">
        <title>Complete Genome Sequences of Twelve Strains of a Stable Defined Moderately Diverse Mouse Microbiota 2 (sDMDMm2).</title>
        <authorList>
            <person name="Uchimura Y."/>
            <person name="Wyss M."/>
            <person name="Brugiroux S."/>
            <person name="Limenitakis J.P."/>
            <person name="Stecher B."/>
            <person name="McCoy K.D."/>
            <person name="Macpherson A.J."/>
        </authorList>
    </citation>
    <scope>NUCLEOTIDE SEQUENCE</scope>
    <source>
        <strain evidence="1">YL58</strain>
    </source>
</reference>
<organism evidence="1 2">
    <name type="scientific">Blautia pseudococcoides</name>
    <dbReference type="NCBI Taxonomy" id="1796616"/>
    <lineage>
        <taxon>Bacteria</taxon>
        <taxon>Bacillati</taxon>
        <taxon>Bacillota</taxon>
        <taxon>Clostridia</taxon>
        <taxon>Lachnospirales</taxon>
        <taxon>Lachnospiraceae</taxon>
        <taxon>Blautia</taxon>
    </lineage>
</organism>
<keyword evidence="2" id="KW-1185">Reference proteome</keyword>
<dbReference type="OrthoDB" id="2063517at2"/>
<dbReference type="AlphaFoldDB" id="A0A1V0QET1"/>
<gene>
    <name evidence="1" type="ORF">A4V09_24410</name>
</gene>
<dbReference type="NCBIfam" id="TIGR04223">
    <property type="entry name" value="quorum_AgrD"/>
    <property type="match status" value="1"/>
</dbReference>
<evidence type="ECO:0000313" key="1">
    <source>
        <dbReference type="EMBL" id="ARE64947.1"/>
    </source>
</evidence>
<dbReference type="InterPro" id="IPR009229">
    <property type="entry name" value="AgrD"/>
</dbReference>
<name>A0A1V0QET1_9FIRM</name>
<dbReference type="EMBL" id="CP015405">
    <property type="protein sequence ID" value="ARE64947.1"/>
    <property type="molecule type" value="Genomic_DNA"/>
</dbReference>
<proteinExistence type="predicted"/>
<sequence length="44" mass="5095">MNRKVSKTIGYLVRKVAERDANTSCPFWGYQPKLPEAVRKLKKS</sequence>
<evidence type="ECO:0008006" key="3">
    <source>
        <dbReference type="Google" id="ProtNLM"/>
    </source>
</evidence>
<dbReference type="RefSeq" id="WP_084043726.1">
    <property type="nucleotide sequence ID" value="NZ_CP015405.2"/>
</dbReference>
<dbReference type="Proteomes" id="UP000092574">
    <property type="component" value="Chromosome"/>
</dbReference>
<accession>A0A1V0QET1</accession>
<dbReference type="KEGG" id="byl:A4V09_24410"/>
<protein>
    <recommendedName>
        <fullName evidence="3">Cyclic lactone autoinducer peptide</fullName>
    </recommendedName>
</protein>
<evidence type="ECO:0000313" key="2">
    <source>
        <dbReference type="Proteomes" id="UP000092574"/>
    </source>
</evidence>